<dbReference type="InterPro" id="IPR009057">
    <property type="entry name" value="Homeodomain-like_sf"/>
</dbReference>
<dbReference type="PROSITE" id="PS50110">
    <property type="entry name" value="RESPONSE_REGULATORY"/>
    <property type="match status" value="1"/>
</dbReference>
<evidence type="ECO:0000259" key="8">
    <source>
        <dbReference type="PROSITE" id="PS50110"/>
    </source>
</evidence>
<dbReference type="OrthoDB" id="5292919at2"/>
<gene>
    <name evidence="9" type="ORF">A6M23_05445</name>
</gene>
<dbReference type="PANTHER" id="PTHR32071">
    <property type="entry name" value="TRANSCRIPTIONAL REGULATORY PROTEIN"/>
    <property type="match status" value="1"/>
</dbReference>
<evidence type="ECO:0000256" key="5">
    <source>
        <dbReference type="ARBA" id="ARBA00023163"/>
    </source>
</evidence>
<dbReference type="InterPro" id="IPR002078">
    <property type="entry name" value="Sigma_54_int"/>
</dbReference>
<evidence type="ECO:0000313" key="10">
    <source>
        <dbReference type="Proteomes" id="UP000095008"/>
    </source>
</evidence>
<name>A0A1C2ITZ2_ACITH</name>
<dbReference type="RefSeq" id="WP_010641185.1">
    <property type="nucleotide sequence ID" value="NZ_DAIAWO010000040.1"/>
</dbReference>
<reference evidence="9" key="1">
    <citation type="journal article" date="2016" name="Int. J. Mol. Sci.">
        <title>Comparative genomics of the extreme acidophile Acidithiobacillus thiooxidans reveals intraspecific divergence and niche adaptation.</title>
        <authorList>
            <person name="Zhang X."/>
            <person name="Feng X."/>
            <person name="Tao J."/>
            <person name="Ma L."/>
            <person name="Xiao Y."/>
            <person name="Liang Y."/>
            <person name="Liu X."/>
            <person name="Yin H."/>
        </authorList>
    </citation>
    <scope>NUCLEOTIDE SEQUENCE [LARGE SCALE GENOMIC DNA]</scope>
    <source>
        <strain evidence="9">DXS-W</strain>
    </source>
</reference>
<feature type="domain" description="Sigma-54 factor interaction" evidence="7">
    <location>
        <begin position="142"/>
        <end position="371"/>
    </location>
</feature>
<dbReference type="InterPro" id="IPR011006">
    <property type="entry name" value="CheY-like_superfamily"/>
</dbReference>
<keyword evidence="6" id="KW-0597">Phosphoprotein</keyword>
<protein>
    <submittedName>
        <fullName evidence="9">Response regulator GlrR</fullName>
    </submittedName>
</protein>
<dbReference type="Pfam" id="PF25601">
    <property type="entry name" value="AAA_lid_14"/>
    <property type="match status" value="1"/>
</dbReference>
<dbReference type="InterPro" id="IPR027417">
    <property type="entry name" value="P-loop_NTPase"/>
</dbReference>
<keyword evidence="4" id="KW-0238">DNA-binding</keyword>
<feature type="modified residue" description="4-aspartylphosphate" evidence="6">
    <location>
        <position position="55"/>
    </location>
</feature>
<dbReference type="GO" id="GO:0003677">
    <property type="term" value="F:DNA binding"/>
    <property type="evidence" value="ECO:0007669"/>
    <property type="project" value="UniProtKB-KW"/>
</dbReference>
<proteinExistence type="predicted"/>
<dbReference type="Gene3D" id="3.40.50.300">
    <property type="entry name" value="P-loop containing nucleotide triphosphate hydrolases"/>
    <property type="match status" value="1"/>
</dbReference>
<evidence type="ECO:0000313" key="9">
    <source>
        <dbReference type="EMBL" id="OCX74615.1"/>
    </source>
</evidence>
<dbReference type="SUPFAM" id="SSF52172">
    <property type="entry name" value="CheY-like"/>
    <property type="match status" value="1"/>
</dbReference>
<keyword evidence="1" id="KW-0547">Nucleotide-binding</keyword>
<dbReference type="InterPro" id="IPR025943">
    <property type="entry name" value="Sigma_54_int_dom_ATP-bd_2"/>
</dbReference>
<dbReference type="FunFam" id="3.40.50.300:FF:000006">
    <property type="entry name" value="DNA-binding transcriptional regulator NtrC"/>
    <property type="match status" value="1"/>
</dbReference>
<dbReference type="CDD" id="cd00009">
    <property type="entry name" value="AAA"/>
    <property type="match status" value="1"/>
</dbReference>
<dbReference type="PROSITE" id="PS00676">
    <property type="entry name" value="SIGMA54_INTERACT_2"/>
    <property type="match status" value="1"/>
</dbReference>
<dbReference type="Gene3D" id="3.40.50.2300">
    <property type="match status" value="1"/>
</dbReference>
<keyword evidence="2" id="KW-0067">ATP-binding</keyword>
<dbReference type="PANTHER" id="PTHR32071:SF116">
    <property type="entry name" value="TRANSCRIPTIONAL REGULATORY PROTEIN GLRR"/>
    <property type="match status" value="1"/>
</dbReference>
<dbReference type="EMBL" id="LWRY01000035">
    <property type="protein sequence ID" value="OCX74615.1"/>
    <property type="molecule type" value="Genomic_DNA"/>
</dbReference>
<feature type="domain" description="Response regulatory" evidence="8">
    <location>
        <begin position="6"/>
        <end position="120"/>
    </location>
</feature>
<keyword evidence="10" id="KW-1185">Reference proteome</keyword>
<dbReference type="InterPro" id="IPR058031">
    <property type="entry name" value="AAA_lid_NorR"/>
</dbReference>
<dbReference type="PROSITE" id="PS50045">
    <property type="entry name" value="SIGMA54_INTERACT_4"/>
    <property type="match status" value="1"/>
</dbReference>
<evidence type="ECO:0000256" key="4">
    <source>
        <dbReference type="ARBA" id="ARBA00023125"/>
    </source>
</evidence>
<dbReference type="Pfam" id="PF00158">
    <property type="entry name" value="Sigma54_activat"/>
    <property type="match status" value="1"/>
</dbReference>
<keyword evidence="5" id="KW-0804">Transcription</keyword>
<keyword evidence="3" id="KW-0805">Transcription regulation</keyword>
<dbReference type="PROSITE" id="PS00688">
    <property type="entry name" value="SIGMA54_INTERACT_3"/>
    <property type="match status" value="1"/>
</dbReference>
<dbReference type="GO" id="GO:0000160">
    <property type="term" value="P:phosphorelay signal transduction system"/>
    <property type="evidence" value="ECO:0007669"/>
    <property type="project" value="InterPro"/>
</dbReference>
<dbReference type="SMART" id="SM00382">
    <property type="entry name" value="AAA"/>
    <property type="match status" value="1"/>
</dbReference>
<dbReference type="GO" id="GO:0006355">
    <property type="term" value="P:regulation of DNA-templated transcription"/>
    <property type="evidence" value="ECO:0007669"/>
    <property type="project" value="InterPro"/>
</dbReference>
<dbReference type="Proteomes" id="UP000095008">
    <property type="component" value="Unassembled WGS sequence"/>
</dbReference>
<dbReference type="InterPro" id="IPR003593">
    <property type="entry name" value="AAA+_ATPase"/>
</dbReference>
<accession>A0A1C2ITZ2</accession>
<evidence type="ECO:0000256" key="6">
    <source>
        <dbReference type="PROSITE-ProRule" id="PRU00169"/>
    </source>
</evidence>
<dbReference type="InterPro" id="IPR001789">
    <property type="entry name" value="Sig_transdc_resp-reg_receiver"/>
</dbReference>
<sequence length="461" mass="50799">MADKGKILLVDDDADLLRLLSLRMKTAGYNISTAANGNEALALLAMEHPGLVITDLKMDQMDGMALLDAIRREYPTLPVIILTAHGSIPDALLAANQGVFAFLTKPFDGKDLMAQVERAFSLTAAVAPSSGKKGKDTSWDRILTRSPKMQAVLDQARLVAASDASVFVHGASGTGKELLAQAIHQASPRRAQPFIALNCAAFPEQLLESELFGHKKGAFTGAANNHQGLFQAAEKGTLFLDEIGDMPLSLQVKLLRALQERMIRPVGSTESIAVDVRIISASHRDLEKEMAERRFRDDLYYRLCVVTLELPALAERPEDIPLLAEFFLRDTAAKNRKDVRGIAPEAMELLVAAPWPGNVRQLANVIEQAVVLSTTPRIGAPLIRHALRDKEGEVMPLADAKGRFEMNYLIQIMRMTRGNVSQAAQLAQRNRTEFYRLLRRYHLDPSAFKENGTVDEEEGEE</sequence>
<dbReference type="InterPro" id="IPR025944">
    <property type="entry name" value="Sigma_54_int_dom_CS"/>
</dbReference>
<dbReference type="AlphaFoldDB" id="A0A1C2ITZ2"/>
<comment type="caution">
    <text evidence="9">The sequence shown here is derived from an EMBL/GenBank/DDBJ whole genome shotgun (WGS) entry which is preliminary data.</text>
</comment>
<organism evidence="9 10">
    <name type="scientific">Acidithiobacillus thiooxidans</name>
    <name type="common">Thiobacillus thiooxidans</name>
    <dbReference type="NCBI Taxonomy" id="930"/>
    <lineage>
        <taxon>Bacteria</taxon>
        <taxon>Pseudomonadati</taxon>
        <taxon>Pseudomonadota</taxon>
        <taxon>Acidithiobacillia</taxon>
        <taxon>Acidithiobacillales</taxon>
        <taxon>Acidithiobacillaceae</taxon>
        <taxon>Acidithiobacillus</taxon>
    </lineage>
</organism>
<evidence type="ECO:0000256" key="3">
    <source>
        <dbReference type="ARBA" id="ARBA00023015"/>
    </source>
</evidence>
<dbReference type="Gene3D" id="1.10.10.60">
    <property type="entry name" value="Homeodomain-like"/>
    <property type="match status" value="1"/>
</dbReference>
<dbReference type="SUPFAM" id="SSF52540">
    <property type="entry name" value="P-loop containing nucleoside triphosphate hydrolases"/>
    <property type="match status" value="1"/>
</dbReference>
<dbReference type="GO" id="GO:0005524">
    <property type="term" value="F:ATP binding"/>
    <property type="evidence" value="ECO:0007669"/>
    <property type="project" value="UniProtKB-KW"/>
</dbReference>
<dbReference type="Gene3D" id="1.10.8.60">
    <property type="match status" value="1"/>
</dbReference>
<dbReference type="Pfam" id="PF00072">
    <property type="entry name" value="Response_reg"/>
    <property type="match status" value="1"/>
</dbReference>
<dbReference type="SMART" id="SM00448">
    <property type="entry name" value="REC"/>
    <property type="match status" value="1"/>
</dbReference>
<dbReference type="SUPFAM" id="SSF46689">
    <property type="entry name" value="Homeodomain-like"/>
    <property type="match status" value="1"/>
</dbReference>
<evidence type="ECO:0000256" key="2">
    <source>
        <dbReference type="ARBA" id="ARBA00022840"/>
    </source>
</evidence>
<evidence type="ECO:0000259" key="7">
    <source>
        <dbReference type="PROSITE" id="PS50045"/>
    </source>
</evidence>
<evidence type="ECO:0000256" key="1">
    <source>
        <dbReference type="ARBA" id="ARBA00022741"/>
    </source>
</evidence>